<feature type="domain" description="Gfo/Idh/MocA-like oxidoreductase N-terminal" evidence="1">
    <location>
        <begin position="82"/>
        <end position="152"/>
    </location>
</feature>
<dbReference type="Gene3D" id="3.40.50.720">
    <property type="entry name" value="NAD(P)-binding Rossmann-like Domain"/>
    <property type="match status" value="1"/>
</dbReference>
<gene>
    <name evidence="2" type="ORF">BCS90_08275</name>
</gene>
<reference evidence="2" key="1">
    <citation type="submission" date="2016-07" db="EMBL/GenBank/DDBJ databases">
        <authorList>
            <person name="Kauffman K."/>
            <person name="Arevalo P."/>
            <person name="Polz M.F."/>
        </authorList>
    </citation>
    <scope>NUCLEOTIDE SEQUENCE</scope>
    <source>
        <strain evidence="2">10N.222.46.E12</strain>
    </source>
</reference>
<dbReference type="EMBL" id="MDBS01000003">
    <property type="protein sequence ID" value="PMP32736.1"/>
    <property type="molecule type" value="Genomic_DNA"/>
</dbReference>
<accession>A0A7Z1MM21</accession>
<sequence>MIFTTNWLKIKMNENNKKINFLLIGFGPHSKRIFHPIFENITNDSTLVLKAAIDLKSKQGRVEKYLDGKVMQPEMYYLNNDEPVQDQLNTSTIELLDSIVDKHSINAIIIATEPLVHRAYGTWALRAGLPVLMDKPISANMNVSSELSSAEKIAEDYYFLNDEYEKAKEKDPNIIFSLLAQRRYQTTIELIRNEISNCFAKTNCPVTNIQTFHSDGQWRTPTECVEEIYHGYNQGYGKCSHTGYHFFDIVPYILSAGLSESKFYEHIEVFSHAVRPLDVLSQFNLEDYERLFGAEEFSKNNPHSEAELHELMQDLGEVDCQSSIAFKNGNNVVTTALLNLTHNGFSRRSWPSIEGIELYKGNGRVSHESHIIQQGPFQTIHLHSYKSDDSNENADSNAEVVGTKRHIAIFIFRNNKLIGGKPTEVIRLDDIEKLEGESIGLLGKPKSKCFFEFVEALRGEITREEMKSDFSQHEHGAVLVSAVYQSMCNQLTGSSPLIKMPLEMTGDNTSTFNAQKVRVC</sequence>
<dbReference type="AlphaFoldDB" id="A0A7Z1MM21"/>
<reference evidence="2" key="2">
    <citation type="journal article" date="2018" name="Nature">
        <title>A major lineage of non-tailed dsDNA viruses as unrecognized killers of marine bacteria.</title>
        <authorList>
            <person name="Kauffman K.M."/>
            <person name="Hussain F.A."/>
            <person name="Yang J."/>
            <person name="Arevalo P."/>
            <person name="Brown J.M."/>
            <person name="Chang W.K."/>
            <person name="VanInsberghe D."/>
            <person name="Elsherbini J."/>
            <person name="Sharma R.S."/>
            <person name="Cutler M.B."/>
            <person name="Kelly L."/>
            <person name="Polz M.F."/>
        </authorList>
    </citation>
    <scope>NUCLEOTIDE SEQUENCE</scope>
    <source>
        <strain evidence="2">10N.222.46.E12</strain>
    </source>
</reference>
<dbReference type="RefSeq" id="WP_046209106.1">
    <property type="nucleotide sequence ID" value="NZ_CAWNSP010000016.1"/>
</dbReference>
<evidence type="ECO:0000259" key="1">
    <source>
        <dbReference type="Pfam" id="PF01408"/>
    </source>
</evidence>
<proteinExistence type="predicted"/>
<dbReference type="SUPFAM" id="SSF51735">
    <property type="entry name" value="NAD(P)-binding Rossmann-fold domains"/>
    <property type="match status" value="1"/>
</dbReference>
<dbReference type="InterPro" id="IPR000683">
    <property type="entry name" value="Gfo/Idh/MocA-like_OxRdtase_N"/>
</dbReference>
<protein>
    <recommendedName>
        <fullName evidence="1">Gfo/Idh/MocA-like oxidoreductase N-terminal domain-containing protein</fullName>
    </recommendedName>
</protein>
<name>A0A7Z1MM21_9VIBR</name>
<dbReference type="GO" id="GO:0000166">
    <property type="term" value="F:nucleotide binding"/>
    <property type="evidence" value="ECO:0007669"/>
    <property type="project" value="InterPro"/>
</dbReference>
<comment type="caution">
    <text evidence="2">The sequence shown here is derived from an EMBL/GenBank/DDBJ whole genome shotgun (WGS) entry which is preliminary data.</text>
</comment>
<dbReference type="InterPro" id="IPR036291">
    <property type="entry name" value="NAD(P)-bd_dom_sf"/>
</dbReference>
<organism evidence="2">
    <name type="scientific">Vibrio cyclitrophicus</name>
    <dbReference type="NCBI Taxonomy" id="47951"/>
    <lineage>
        <taxon>Bacteria</taxon>
        <taxon>Pseudomonadati</taxon>
        <taxon>Pseudomonadota</taxon>
        <taxon>Gammaproteobacteria</taxon>
        <taxon>Vibrionales</taxon>
        <taxon>Vibrionaceae</taxon>
        <taxon>Vibrio</taxon>
    </lineage>
</organism>
<dbReference type="GeneID" id="50232504"/>
<evidence type="ECO:0000313" key="2">
    <source>
        <dbReference type="EMBL" id="PMP32736.1"/>
    </source>
</evidence>
<dbReference type="Pfam" id="PF01408">
    <property type="entry name" value="GFO_IDH_MocA"/>
    <property type="match status" value="1"/>
</dbReference>